<comment type="caution">
    <text evidence="1">The sequence shown here is derived from an EMBL/GenBank/DDBJ whole genome shotgun (WGS) entry which is preliminary data.</text>
</comment>
<accession>A0AC60Q0Z1</accession>
<evidence type="ECO:0000313" key="2">
    <source>
        <dbReference type="Proteomes" id="UP000805193"/>
    </source>
</evidence>
<name>A0AC60Q0Z1_IXOPE</name>
<organism evidence="1 2">
    <name type="scientific">Ixodes persulcatus</name>
    <name type="common">Taiga tick</name>
    <dbReference type="NCBI Taxonomy" id="34615"/>
    <lineage>
        <taxon>Eukaryota</taxon>
        <taxon>Metazoa</taxon>
        <taxon>Ecdysozoa</taxon>
        <taxon>Arthropoda</taxon>
        <taxon>Chelicerata</taxon>
        <taxon>Arachnida</taxon>
        <taxon>Acari</taxon>
        <taxon>Parasitiformes</taxon>
        <taxon>Ixodida</taxon>
        <taxon>Ixodoidea</taxon>
        <taxon>Ixodidae</taxon>
        <taxon>Ixodinae</taxon>
        <taxon>Ixodes</taxon>
    </lineage>
</organism>
<evidence type="ECO:0000313" key="1">
    <source>
        <dbReference type="EMBL" id="KAG0426616.1"/>
    </source>
</evidence>
<dbReference type="Proteomes" id="UP000805193">
    <property type="component" value="Unassembled WGS sequence"/>
</dbReference>
<reference evidence="1 2" key="1">
    <citation type="journal article" date="2020" name="Cell">
        <title>Large-Scale Comparative Analyses of Tick Genomes Elucidate Their Genetic Diversity and Vector Capacities.</title>
        <authorList>
            <consortium name="Tick Genome and Microbiome Consortium (TIGMIC)"/>
            <person name="Jia N."/>
            <person name="Wang J."/>
            <person name="Shi W."/>
            <person name="Du L."/>
            <person name="Sun Y."/>
            <person name="Zhan W."/>
            <person name="Jiang J.F."/>
            <person name="Wang Q."/>
            <person name="Zhang B."/>
            <person name="Ji P."/>
            <person name="Bell-Sakyi L."/>
            <person name="Cui X.M."/>
            <person name="Yuan T.T."/>
            <person name="Jiang B.G."/>
            <person name="Yang W.F."/>
            <person name="Lam T.T."/>
            <person name="Chang Q.C."/>
            <person name="Ding S.J."/>
            <person name="Wang X.J."/>
            <person name="Zhu J.G."/>
            <person name="Ruan X.D."/>
            <person name="Zhao L."/>
            <person name="Wei J.T."/>
            <person name="Ye R.Z."/>
            <person name="Que T.C."/>
            <person name="Du C.H."/>
            <person name="Zhou Y.H."/>
            <person name="Cheng J.X."/>
            <person name="Dai P.F."/>
            <person name="Guo W.B."/>
            <person name="Han X.H."/>
            <person name="Huang E.J."/>
            <person name="Li L.F."/>
            <person name="Wei W."/>
            <person name="Gao Y.C."/>
            <person name="Liu J.Z."/>
            <person name="Shao H.Z."/>
            <person name="Wang X."/>
            <person name="Wang C.C."/>
            <person name="Yang T.C."/>
            <person name="Huo Q.B."/>
            <person name="Li W."/>
            <person name="Chen H.Y."/>
            <person name="Chen S.E."/>
            <person name="Zhou L.G."/>
            <person name="Ni X.B."/>
            <person name="Tian J.H."/>
            <person name="Sheng Y."/>
            <person name="Liu T."/>
            <person name="Pan Y.S."/>
            <person name="Xia L.Y."/>
            <person name="Li J."/>
            <person name="Zhao F."/>
            <person name="Cao W.C."/>
        </authorList>
    </citation>
    <scope>NUCLEOTIDE SEQUENCE [LARGE SCALE GENOMIC DNA]</scope>
    <source>
        <strain evidence="1">Iper-2018</strain>
    </source>
</reference>
<proteinExistence type="predicted"/>
<dbReference type="EMBL" id="JABSTQ010009701">
    <property type="protein sequence ID" value="KAG0426616.1"/>
    <property type="molecule type" value="Genomic_DNA"/>
</dbReference>
<sequence>MELWNEVIHSFRGGMPRGKHRRHMRTHDDCFGASEAASWLHQYLAGNQNFGPGVTSFLLSGYLYPQYSSRAATAVKSHRAKCRVIQDDKQLYRFVAQSPAKTPPSRTPPVGPARGRTPLSSRENGALEGLAPVPTPGRPRGFTLMAGDDQEEPGEEMAGATLPRRNSAPQGALGLWEMHQLWASVTLARLRGLVGNVEDILDGYRVSGEHIAHNMDRLSRNGVVILLDKTDDLPKWIINAMKCLIHWPRATGGGSCLPNYPGFEADVLKVISDFFCGLGTALLPPQLCRLFYFTFGRLLDDVDDAERPPSPDDSIENLLHSMSVLGNPSAEAPAQVKESVVRPLPLGRDLVYATAFEKAEPVTRVESRQSVDCELFLSADTASTISTCSTARPASPSQNDSDVPSTQCKSQRSELPDCAGSVEVCRSDGPFSAHLGSGFKWVPNSSHLGVGSASTTGLVGGFSAEDPKEFARAAATSCAPREAVVRSTASLDPHGGFLTLRQIKRDREQRREKCAGCSSATTSVRGEPGGYVNLGFGSAGNLDCCGAEEQPKPTSSPETVSRVCAAARPDSSSVASSVPAGEGSVACLRYTRNQSSCESLPASVGMVGRAAGTSYASVTSIGGESLFQHCVRVVECLRVSSLLLPPRCRRYLHLLLRFVFKASKNDQLRLCPRRGNLEVLLDAFAGAFVSAAGELSPESARELLRFLVRHCDRILAPPGELRREVEARQAILRRGTGGPEDPAERVPTPGFCQRVSREQFEAQKRALSERALLDLLDDILQNPRISDRERSLRVKQ</sequence>
<feature type="non-terminal residue" evidence="1">
    <location>
        <position position="796"/>
    </location>
</feature>
<gene>
    <name evidence="1" type="ORF">HPB47_026277</name>
</gene>
<protein>
    <submittedName>
        <fullName evidence="1">Uncharacterized protein</fullName>
    </submittedName>
</protein>
<keyword evidence="2" id="KW-1185">Reference proteome</keyword>